<keyword evidence="3" id="KW-1185">Reference proteome</keyword>
<proteinExistence type="predicted"/>
<protein>
    <recommendedName>
        <fullName evidence="1">Histidine kinase/HSP90-like ATPase domain-containing protein</fullName>
    </recommendedName>
</protein>
<organism evidence="2 3">
    <name type="scientific">Pseudomonas benzenivorans</name>
    <dbReference type="NCBI Taxonomy" id="556533"/>
    <lineage>
        <taxon>Bacteria</taxon>
        <taxon>Pseudomonadati</taxon>
        <taxon>Pseudomonadota</taxon>
        <taxon>Gammaproteobacteria</taxon>
        <taxon>Pseudomonadales</taxon>
        <taxon>Pseudomonadaceae</taxon>
        <taxon>Pseudomonas</taxon>
    </lineage>
</organism>
<gene>
    <name evidence="2" type="ORF">KDW96_16010</name>
</gene>
<dbReference type="RefSeq" id="WP_255837229.1">
    <property type="nucleotide sequence ID" value="NZ_CP073346.1"/>
</dbReference>
<evidence type="ECO:0000259" key="1">
    <source>
        <dbReference type="Pfam" id="PF02518"/>
    </source>
</evidence>
<dbReference type="Proteomes" id="UP001059672">
    <property type="component" value="Chromosome"/>
</dbReference>
<name>A0ABY5H4T9_9PSED</name>
<sequence>MDNRLAPVLCSLIEQVDMGITVFDAEFMTLNRNRFISPRSGRNLRPATGRPFTQRFPETDAERCNCQVGLARDRHGNGHIHRRECPPLRHEGALQRVDLHRGLDTTFNLVSSELKYKAELTEEYDDLPKVECTPSQINRVVMSPLVNAARAIEPFGHITLRTACNDDWVWTEVEESSTDITTEALERLCAPVFSTKSLGRGTGLGFSLSRSIEQSRPAAVAT</sequence>
<feature type="domain" description="Histidine kinase/HSP90-like ATPase" evidence="1">
    <location>
        <begin position="135"/>
        <end position="214"/>
    </location>
</feature>
<evidence type="ECO:0000313" key="2">
    <source>
        <dbReference type="EMBL" id="UTW06663.1"/>
    </source>
</evidence>
<dbReference type="SUPFAM" id="SSF55874">
    <property type="entry name" value="ATPase domain of HSP90 chaperone/DNA topoisomerase II/histidine kinase"/>
    <property type="match status" value="1"/>
</dbReference>
<reference evidence="2" key="1">
    <citation type="submission" date="2021-04" db="EMBL/GenBank/DDBJ databases">
        <title>Oceanospirillales bacteria with DddD are important DMSP degraders in coastal seawater.</title>
        <authorList>
            <person name="Liu J."/>
        </authorList>
    </citation>
    <scope>NUCLEOTIDE SEQUENCE</scope>
    <source>
        <strain evidence="2">D13-4</strain>
    </source>
</reference>
<dbReference type="Pfam" id="PF02518">
    <property type="entry name" value="HATPase_c"/>
    <property type="match status" value="1"/>
</dbReference>
<accession>A0ABY5H4T9</accession>
<evidence type="ECO:0000313" key="3">
    <source>
        <dbReference type="Proteomes" id="UP001059672"/>
    </source>
</evidence>
<dbReference type="EMBL" id="CP073346">
    <property type="protein sequence ID" value="UTW06663.1"/>
    <property type="molecule type" value="Genomic_DNA"/>
</dbReference>
<dbReference type="InterPro" id="IPR003594">
    <property type="entry name" value="HATPase_dom"/>
</dbReference>
<dbReference type="Gene3D" id="3.30.565.10">
    <property type="entry name" value="Histidine kinase-like ATPase, C-terminal domain"/>
    <property type="match status" value="1"/>
</dbReference>
<dbReference type="InterPro" id="IPR036890">
    <property type="entry name" value="HATPase_C_sf"/>
</dbReference>